<reference evidence="4 5" key="1">
    <citation type="journal article" date="2015" name="Antonie Van Leeuwenhoek">
        <title>Oricola cellulosilytica gen. nov., sp. nov., a cellulose-degrading bacterium of the family Phyllobacteriaceae isolated from surface seashore water, and emended descriptions of Mesorhizobium loti and Phyllobacterium myrsinacearum.</title>
        <authorList>
            <person name="Hameed A."/>
            <person name="Shahina M."/>
            <person name="Lai W.A."/>
            <person name="Lin S.Y."/>
            <person name="Young L.S."/>
            <person name="Liu Y.C."/>
            <person name="Hsu Y.H."/>
            <person name="Young C.C."/>
        </authorList>
    </citation>
    <scope>NUCLEOTIDE SEQUENCE [LARGE SCALE GENOMIC DNA]</scope>
    <source>
        <strain evidence="4 5">KCTC 52183</strain>
    </source>
</reference>
<dbReference type="PANTHER" id="PTHR11820:SF7">
    <property type="entry name" value="ACYLPYRUVASE FAHD1, MITOCHONDRIAL"/>
    <property type="match status" value="1"/>
</dbReference>
<dbReference type="Proteomes" id="UP000291301">
    <property type="component" value="Unassembled WGS sequence"/>
</dbReference>
<evidence type="ECO:0000313" key="4">
    <source>
        <dbReference type="EMBL" id="TCD13825.1"/>
    </source>
</evidence>
<feature type="domain" description="Fumarylacetoacetase-like C-terminal" evidence="3">
    <location>
        <begin position="75"/>
        <end position="288"/>
    </location>
</feature>
<evidence type="ECO:0000256" key="2">
    <source>
        <dbReference type="ARBA" id="ARBA00022723"/>
    </source>
</evidence>
<accession>A0A4R0PA72</accession>
<organism evidence="4 5">
    <name type="scientific">Oricola cellulosilytica</name>
    <dbReference type="NCBI Taxonomy" id="1429082"/>
    <lineage>
        <taxon>Bacteria</taxon>
        <taxon>Pseudomonadati</taxon>
        <taxon>Pseudomonadota</taxon>
        <taxon>Alphaproteobacteria</taxon>
        <taxon>Hyphomicrobiales</taxon>
        <taxon>Ahrensiaceae</taxon>
        <taxon>Oricola</taxon>
    </lineage>
</organism>
<evidence type="ECO:0000256" key="1">
    <source>
        <dbReference type="ARBA" id="ARBA00010211"/>
    </source>
</evidence>
<dbReference type="AlphaFoldDB" id="A0A4R0PA72"/>
<dbReference type="Pfam" id="PF01557">
    <property type="entry name" value="FAA_hydrolase"/>
    <property type="match status" value="1"/>
</dbReference>
<name>A0A4R0PA72_9HYPH</name>
<dbReference type="OrthoDB" id="5197601at2"/>
<keyword evidence="2" id="KW-0479">Metal-binding</keyword>
<dbReference type="SUPFAM" id="SSF56529">
    <property type="entry name" value="FAH"/>
    <property type="match status" value="1"/>
</dbReference>
<evidence type="ECO:0000313" key="5">
    <source>
        <dbReference type="Proteomes" id="UP000291301"/>
    </source>
</evidence>
<dbReference type="GO" id="GO:0046872">
    <property type="term" value="F:metal ion binding"/>
    <property type="evidence" value="ECO:0007669"/>
    <property type="project" value="UniProtKB-KW"/>
</dbReference>
<protein>
    <submittedName>
        <fullName evidence="4">FAA hydrolase family protein</fullName>
    </submittedName>
</protein>
<keyword evidence="5" id="KW-1185">Reference proteome</keyword>
<dbReference type="InterPro" id="IPR011234">
    <property type="entry name" value="Fumarylacetoacetase-like_C"/>
</dbReference>
<proteinExistence type="inferred from homology"/>
<keyword evidence="4" id="KW-0378">Hydrolase</keyword>
<dbReference type="InterPro" id="IPR036663">
    <property type="entry name" value="Fumarylacetoacetase_C_sf"/>
</dbReference>
<dbReference type="FunFam" id="3.90.850.10:FF:000002">
    <property type="entry name" value="2-hydroxyhepta-2,4-diene-1,7-dioate isomerase"/>
    <property type="match status" value="1"/>
</dbReference>
<dbReference type="RefSeq" id="WP_131569213.1">
    <property type="nucleotide sequence ID" value="NZ_JAINFK010000003.1"/>
</dbReference>
<sequence>MKLITFEFDGIVAAGYIDGGDAVVCAEGDEAHRAVLDVISGGEAALATWRKGSARRVPLGGIRFLAPIPAPLRDVFCVGKNYYAHAAEFHSSGFDSSAKEQVPSHPVIFTKATTSVCGPGDIVKGSLDPTNSVDYEGELGVVIGKRCFQVSREAAYDHVFGYVALNDVTSRELQKKHNQWVIGKGIDTFCPIGPWIATADEVGDVTELELCTEINGEMRQRAKVSDLIFDIPTLIETMSRTMTLLPGDIIATGTPVGVGIGFKPPKYLSAGDTMRVSITGLGTLENTIG</sequence>
<gene>
    <name evidence="4" type="ORF">E0D97_12045</name>
</gene>
<dbReference type="GO" id="GO:0019752">
    <property type="term" value="P:carboxylic acid metabolic process"/>
    <property type="evidence" value="ECO:0007669"/>
    <property type="project" value="UniProtKB-ARBA"/>
</dbReference>
<comment type="similarity">
    <text evidence="1">Belongs to the FAH family.</text>
</comment>
<comment type="caution">
    <text evidence="4">The sequence shown here is derived from an EMBL/GenBank/DDBJ whole genome shotgun (WGS) entry which is preliminary data.</text>
</comment>
<evidence type="ECO:0000259" key="3">
    <source>
        <dbReference type="Pfam" id="PF01557"/>
    </source>
</evidence>
<dbReference type="GO" id="GO:0018773">
    <property type="term" value="F:acetylpyruvate hydrolase activity"/>
    <property type="evidence" value="ECO:0007669"/>
    <property type="project" value="TreeGrafter"/>
</dbReference>
<dbReference type="PANTHER" id="PTHR11820">
    <property type="entry name" value="ACYLPYRUVASE"/>
    <property type="match status" value="1"/>
</dbReference>
<dbReference type="EMBL" id="SJST01000004">
    <property type="protein sequence ID" value="TCD13825.1"/>
    <property type="molecule type" value="Genomic_DNA"/>
</dbReference>
<dbReference type="Gene3D" id="3.90.850.10">
    <property type="entry name" value="Fumarylacetoacetase-like, C-terminal domain"/>
    <property type="match status" value="1"/>
</dbReference>
<dbReference type="GO" id="GO:0016853">
    <property type="term" value="F:isomerase activity"/>
    <property type="evidence" value="ECO:0007669"/>
    <property type="project" value="UniProtKB-ARBA"/>
</dbReference>